<comment type="caution">
    <text evidence="1">The sequence shown here is derived from an EMBL/GenBank/DDBJ whole genome shotgun (WGS) entry which is preliminary data.</text>
</comment>
<reference evidence="2 4" key="2">
    <citation type="submission" date="2022-03" db="EMBL/GenBank/DDBJ databases">
        <title>Metagenome-assembled genomes from swine fecal metagenomes.</title>
        <authorList>
            <person name="Holman D.B."/>
            <person name="Kommadath A."/>
        </authorList>
    </citation>
    <scope>NUCLEOTIDE SEQUENCE [LARGE SCALE GENOMIC DNA]</scope>
    <source>
        <strain evidence="2">SUG147</strain>
    </source>
</reference>
<name>R6TEB9_9BACT</name>
<evidence type="ECO:0000313" key="4">
    <source>
        <dbReference type="Proteomes" id="UP001139365"/>
    </source>
</evidence>
<protein>
    <submittedName>
        <fullName evidence="1">Uncharacterized protein</fullName>
    </submittedName>
</protein>
<accession>R6TEB9</accession>
<reference evidence="1" key="1">
    <citation type="submission" date="2012-11" db="EMBL/GenBank/DDBJ databases">
        <title>Dependencies among metagenomic species, viruses, plasmids and units of genetic variation.</title>
        <authorList>
            <person name="Nielsen H.B."/>
            <person name="Almeida M."/>
            <person name="Juncker A.S."/>
            <person name="Rasmussen S."/>
            <person name="Li J."/>
            <person name="Sunagawa S."/>
            <person name="Plichta D."/>
            <person name="Gautier L."/>
            <person name="Le Chatelier E."/>
            <person name="Peletier E."/>
            <person name="Bonde I."/>
            <person name="Nielsen T."/>
            <person name="Manichanh C."/>
            <person name="Arumugam M."/>
            <person name="Batto J."/>
            <person name="Santos M.B.Q.D."/>
            <person name="Blom N."/>
            <person name="Borruel N."/>
            <person name="Burgdorf K.S."/>
            <person name="Boumezbeur F."/>
            <person name="Casellas F."/>
            <person name="Dore J."/>
            <person name="Guarner F."/>
            <person name="Hansen T."/>
            <person name="Hildebrand F."/>
            <person name="Kaas R.S."/>
            <person name="Kennedy S."/>
            <person name="Kristiansen K."/>
            <person name="Kultima J.R."/>
            <person name="Leonard P."/>
            <person name="Levenez F."/>
            <person name="Lund O."/>
            <person name="Moumen B."/>
            <person name="Le Paslier D."/>
            <person name="Pons N."/>
            <person name="Pedersen O."/>
            <person name="Prifti E."/>
            <person name="Qin J."/>
            <person name="Raes J."/>
            <person name="Tap J."/>
            <person name="Tims S."/>
            <person name="Ussery D.W."/>
            <person name="Yamada T."/>
            <person name="MetaHit consortium"/>
            <person name="Renault P."/>
            <person name="Sicheritz-Ponten T."/>
            <person name="Bork P."/>
            <person name="Wang J."/>
            <person name="Brunak S."/>
            <person name="Ehrlich S.D."/>
        </authorList>
    </citation>
    <scope>NUCLEOTIDE SEQUENCE [LARGE SCALE GENOMIC DNA]</scope>
</reference>
<sequence>MAEYISNGITGDYIIYKDKPLVRKDNLYCYGDMSDKYVLFLMALTTKKTEDGKEIPDHILAQIISTDPKKSPSEKLEKQFEKNGLYDAIDIGLIWLEKLNRKK</sequence>
<evidence type="ECO:0000313" key="1">
    <source>
        <dbReference type="EMBL" id="CDC71788.1"/>
    </source>
</evidence>
<evidence type="ECO:0000313" key="3">
    <source>
        <dbReference type="Proteomes" id="UP000017938"/>
    </source>
</evidence>
<dbReference type="EMBL" id="CBFW010000085">
    <property type="protein sequence ID" value="CDC71788.1"/>
    <property type="molecule type" value="Genomic_DNA"/>
</dbReference>
<gene>
    <name evidence="1" type="ORF">BN580_00916</name>
    <name evidence="2" type="ORF">MR241_05170</name>
</gene>
<organism evidence="1 3">
    <name type="scientific">Candidatus Colimorpha enterica</name>
    <dbReference type="NCBI Taxonomy" id="3083063"/>
    <lineage>
        <taxon>Bacteria</taxon>
        <taxon>Pseudomonadati</taxon>
        <taxon>Bacteroidota</taxon>
        <taxon>Bacteroidia</taxon>
        <taxon>Bacteroidales</taxon>
        <taxon>Candidatus Colimorpha</taxon>
    </lineage>
</organism>
<dbReference type="STRING" id="1263015.BN580_00916"/>
<dbReference type="Proteomes" id="UP000017938">
    <property type="component" value="Unassembled WGS sequence"/>
</dbReference>
<proteinExistence type="predicted"/>
<dbReference type="Proteomes" id="UP001139365">
    <property type="component" value="Unassembled WGS sequence"/>
</dbReference>
<evidence type="ECO:0000313" key="2">
    <source>
        <dbReference type="EMBL" id="MCI5755666.1"/>
    </source>
</evidence>
<dbReference type="EMBL" id="JALEMU010000080">
    <property type="protein sequence ID" value="MCI5755666.1"/>
    <property type="molecule type" value="Genomic_DNA"/>
</dbReference>
<dbReference type="AlphaFoldDB" id="R6TEB9"/>